<keyword evidence="1" id="KW-1133">Transmembrane helix</keyword>
<dbReference type="Proteomes" id="UP001420932">
    <property type="component" value="Unassembled WGS sequence"/>
</dbReference>
<evidence type="ECO:0000256" key="1">
    <source>
        <dbReference type="SAM" id="Phobius"/>
    </source>
</evidence>
<accession>A0AAP0KGA7</accession>
<keyword evidence="3" id="KW-1185">Reference proteome</keyword>
<keyword evidence="1" id="KW-0812">Transmembrane</keyword>
<gene>
    <name evidence="2" type="ORF">Syun_009268</name>
</gene>
<organism evidence="2 3">
    <name type="scientific">Stephania yunnanensis</name>
    <dbReference type="NCBI Taxonomy" id="152371"/>
    <lineage>
        <taxon>Eukaryota</taxon>
        <taxon>Viridiplantae</taxon>
        <taxon>Streptophyta</taxon>
        <taxon>Embryophyta</taxon>
        <taxon>Tracheophyta</taxon>
        <taxon>Spermatophyta</taxon>
        <taxon>Magnoliopsida</taxon>
        <taxon>Ranunculales</taxon>
        <taxon>Menispermaceae</taxon>
        <taxon>Menispermoideae</taxon>
        <taxon>Cissampelideae</taxon>
        <taxon>Stephania</taxon>
    </lineage>
</organism>
<name>A0AAP0KGA7_9MAGN</name>
<dbReference type="AlphaFoldDB" id="A0AAP0KGA7"/>
<sequence length="105" mass="11920">MEVKERSKIFYAADTFVLDDHDAIESFVLEVLNELPNLKESVYIALPKAIDAQFVVDISKGDDITPSLTKDFKKRRLLGGNPTLFSSCIYFSFSLVLVFFVLCYV</sequence>
<dbReference type="EMBL" id="JBBNAF010000004">
    <property type="protein sequence ID" value="KAK9150959.1"/>
    <property type="molecule type" value="Genomic_DNA"/>
</dbReference>
<proteinExistence type="predicted"/>
<evidence type="ECO:0000313" key="2">
    <source>
        <dbReference type="EMBL" id="KAK9150959.1"/>
    </source>
</evidence>
<reference evidence="2 3" key="1">
    <citation type="submission" date="2024-01" db="EMBL/GenBank/DDBJ databases">
        <title>Genome assemblies of Stephania.</title>
        <authorList>
            <person name="Yang L."/>
        </authorList>
    </citation>
    <scope>NUCLEOTIDE SEQUENCE [LARGE SCALE GENOMIC DNA]</scope>
    <source>
        <strain evidence="2">YNDBR</strain>
        <tissue evidence="2">Leaf</tissue>
    </source>
</reference>
<comment type="caution">
    <text evidence="2">The sequence shown here is derived from an EMBL/GenBank/DDBJ whole genome shotgun (WGS) entry which is preliminary data.</text>
</comment>
<feature type="transmembrane region" description="Helical" evidence="1">
    <location>
        <begin position="83"/>
        <end position="102"/>
    </location>
</feature>
<protein>
    <submittedName>
        <fullName evidence="2">Uncharacterized protein</fullName>
    </submittedName>
</protein>
<evidence type="ECO:0000313" key="3">
    <source>
        <dbReference type="Proteomes" id="UP001420932"/>
    </source>
</evidence>
<keyword evidence="1" id="KW-0472">Membrane</keyword>